<gene>
    <name evidence="2" type="ORF">B9Z19DRAFT_1065070</name>
</gene>
<dbReference type="OrthoDB" id="5328405at2759"/>
<reference evidence="2 3" key="1">
    <citation type="submission" date="2017-04" db="EMBL/GenBank/DDBJ databases">
        <title>Draft genome sequence of Tuber borchii Vittad., a whitish edible truffle.</title>
        <authorList>
            <consortium name="DOE Joint Genome Institute"/>
            <person name="Murat C."/>
            <person name="Kuo A."/>
            <person name="Barry K.W."/>
            <person name="Clum A."/>
            <person name="Dockter R.B."/>
            <person name="Fauchery L."/>
            <person name="Iotti M."/>
            <person name="Kohler A."/>
            <person name="Labutti K."/>
            <person name="Lindquist E.A."/>
            <person name="Lipzen A."/>
            <person name="Ohm R.A."/>
            <person name="Wang M."/>
            <person name="Grigoriev I.V."/>
            <person name="Zambonelli A."/>
            <person name="Martin F.M."/>
        </authorList>
    </citation>
    <scope>NUCLEOTIDE SEQUENCE [LARGE SCALE GENOMIC DNA]</scope>
    <source>
        <strain evidence="2 3">Tbo3840</strain>
    </source>
</reference>
<keyword evidence="3" id="KW-1185">Reference proteome</keyword>
<protein>
    <submittedName>
        <fullName evidence="2">Uncharacterized protein</fullName>
    </submittedName>
</protein>
<keyword evidence="1" id="KW-0175">Coiled coil</keyword>
<organism evidence="2 3">
    <name type="scientific">Tuber borchii</name>
    <name type="common">White truffle</name>
    <dbReference type="NCBI Taxonomy" id="42251"/>
    <lineage>
        <taxon>Eukaryota</taxon>
        <taxon>Fungi</taxon>
        <taxon>Dikarya</taxon>
        <taxon>Ascomycota</taxon>
        <taxon>Pezizomycotina</taxon>
        <taxon>Pezizomycetes</taxon>
        <taxon>Pezizales</taxon>
        <taxon>Tuberaceae</taxon>
        <taxon>Tuber</taxon>
    </lineage>
</organism>
<proteinExistence type="predicted"/>
<comment type="caution">
    <text evidence="2">The sequence shown here is derived from an EMBL/GenBank/DDBJ whole genome shotgun (WGS) entry which is preliminary data.</text>
</comment>
<evidence type="ECO:0000313" key="3">
    <source>
        <dbReference type="Proteomes" id="UP000244722"/>
    </source>
</evidence>
<accession>A0A2T6ZSK1</accession>
<name>A0A2T6ZSK1_TUBBO</name>
<dbReference type="AlphaFoldDB" id="A0A2T6ZSK1"/>
<dbReference type="EMBL" id="NESQ01000119">
    <property type="protein sequence ID" value="PUU78446.1"/>
    <property type="molecule type" value="Genomic_DNA"/>
</dbReference>
<evidence type="ECO:0000256" key="1">
    <source>
        <dbReference type="SAM" id="Coils"/>
    </source>
</evidence>
<evidence type="ECO:0000313" key="2">
    <source>
        <dbReference type="EMBL" id="PUU78446.1"/>
    </source>
</evidence>
<sequence length="352" mass="39683">MHRFKSTSDSQASYLQAQLKLEREKSENLQRRIESLEAEQSLFQERESALLDIISHYKSDMSENFERLRRAAAASLPQRENGTVTEPATGPFLHRVTEIVHTIAENMEKLSEVIVRSEETHTPVSVSQEVLDIFLDGNRLLAELPRISEDFAQQVLALRNLCVSFQDSYVPLVLDAYDSHSLAIHDSFAGACPPAHPEVLFVHFHNLAPMLKKFCLDSTSCTAAHQEDCVHNTIPHVFESLSISMTHPGLDWQALRRAIFASVVFATGLQGEAFGLVDVAGVRGARAWEEFHEWDINEESWERRDALRTGLLEVYWRVADQDEQGGGKEAGACERRFGGGMVTLEKTYSRNK</sequence>
<feature type="coiled-coil region" evidence="1">
    <location>
        <begin position="12"/>
        <end position="46"/>
    </location>
</feature>
<dbReference type="Proteomes" id="UP000244722">
    <property type="component" value="Unassembled WGS sequence"/>
</dbReference>